<dbReference type="CDD" id="cd06171">
    <property type="entry name" value="Sigma70_r4"/>
    <property type="match status" value="1"/>
</dbReference>
<dbReference type="Gene3D" id="1.10.1740.10">
    <property type="match status" value="1"/>
</dbReference>
<sequence>MADYRKLQDQQLVHLLQNGSHEAFGEIYKRYWALLYRNARKMLQDDQDATDVVQEVFTLLWERYPVIEVEISLSSYLYSAVRNKIINIINRNKLKNGYAASLQQFLAEGSRVTENEVREREFAIEIEREIANLPDKMRRIFELSRKQHLTYKEIAEEVNVSEGTVKKQVYNALKILRFKLGSYFFLFLMFVFYPFR</sequence>
<dbReference type="GO" id="GO:0003677">
    <property type="term" value="F:DNA binding"/>
    <property type="evidence" value="ECO:0007669"/>
    <property type="project" value="InterPro"/>
</dbReference>
<dbReference type="GO" id="GO:0016987">
    <property type="term" value="F:sigma factor activity"/>
    <property type="evidence" value="ECO:0007669"/>
    <property type="project" value="UniProtKB-KW"/>
</dbReference>
<keyword evidence="3" id="KW-0731">Sigma factor</keyword>
<keyword evidence="5" id="KW-0472">Membrane</keyword>
<evidence type="ECO:0000256" key="1">
    <source>
        <dbReference type="ARBA" id="ARBA00010641"/>
    </source>
</evidence>
<organism evidence="8 9">
    <name type="scientific">Pararcticibacter amylolyticus</name>
    <dbReference type="NCBI Taxonomy" id="2173175"/>
    <lineage>
        <taxon>Bacteria</taxon>
        <taxon>Pseudomonadati</taxon>
        <taxon>Bacteroidota</taxon>
        <taxon>Sphingobacteriia</taxon>
        <taxon>Sphingobacteriales</taxon>
        <taxon>Sphingobacteriaceae</taxon>
        <taxon>Pararcticibacter</taxon>
    </lineage>
</organism>
<dbReference type="RefSeq" id="WP_109417910.1">
    <property type="nucleotide sequence ID" value="NZ_QEAS01000023.1"/>
</dbReference>
<dbReference type="GO" id="GO:0006352">
    <property type="term" value="P:DNA-templated transcription initiation"/>
    <property type="evidence" value="ECO:0007669"/>
    <property type="project" value="InterPro"/>
</dbReference>
<dbReference type="InterPro" id="IPR013325">
    <property type="entry name" value="RNA_pol_sigma_r2"/>
</dbReference>
<keyword evidence="4" id="KW-0804">Transcription</keyword>
<dbReference type="AlphaFoldDB" id="A0A2U2PB51"/>
<keyword evidence="5" id="KW-0812">Transmembrane</keyword>
<evidence type="ECO:0000256" key="2">
    <source>
        <dbReference type="ARBA" id="ARBA00023015"/>
    </source>
</evidence>
<feature type="transmembrane region" description="Helical" evidence="5">
    <location>
        <begin position="176"/>
        <end position="195"/>
    </location>
</feature>
<dbReference type="InterPro" id="IPR013249">
    <property type="entry name" value="RNA_pol_sigma70_r4_t2"/>
</dbReference>
<feature type="domain" description="RNA polymerase sigma factor 70 region 4 type 2" evidence="7">
    <location>
        <begin position="125"/>
        <end position="175"/>
    </location>
</feature>
<dbReference type="InterPro" id="IPR007627">
    <property type="entry name" value="RNA_pol_sigma70_r2"/>
</dbReference>
<keyword evidence="2" id="KW-0805">Transcription regulation</keyword>
<dbReference type="InterPro" id="IPR014327">
    <property type="entry name" value="RNA_pol_sigma70_bacteroid"/>
</dbReference>
<dbReference type="InterPro" id="IPR036388">
    <property type="entry name" value="WH-like_DNA-bd_sf"/>
</dbReference>
<evidence type="ECO:0000259" key="7">
    <source>
        <dbReference type="Pfam" id="PF08281"/>
    </source>
</evidence>
<evidence type="ECO:0000313" key="9">
    <source>
        <dbReference type="Proteomes" id="UP000245647"/>
    </source>
</evidence>
<reference evidence="8 9" key="1">
    <citation type="submission" date="2018-04" db="EMBL/GenBank/DDBJ databases">
        <title>Pedobacter chongqingensis sp. nov., isolated from a rottenly hemp rope.</title>
        <authorList>
            <person name="Cai Y."/>
        </authorList>
    </citation>
    <scope>NUCLEOTIDE SEQUENCE [LARGE SCALE GENOMIC DNA]</scope>
    <source>
        <strain evidence="8 9">FJ4-8</strain>
    </source>
</reference>
<dbReference type="PANTHER" id="PTHR43133">
    <property type="entry name" value="RNA POLYMERASE ECF-TYPE SIGMA FACTO"/>
    <property type="match status" value="1"/>
</dbReference>
<evidence type="ECO:0000313" key="8">
    <source>
        <dbReference type="EMBL" id="PWG78585.1"/>
    </source>
</evidence>
<proteinExistence type="inferred from homology"/>
<dbReference type="Pfam" id="PF08281">
    <property type="entry name" value="Sigma70_r4_2"/>
    <property type="match status" value="1"/>
</dbReference>
<dbReference type="Pfam" id="PF04542">
    <property type="entry name" value="Sigma70_r2"/>
    <property type="match status" value="1"/>
</dbReference>
<accession>A0A2U2PB51</accession>
<dbReference type="Proteomes" id="UP000245647">
    <property type="component" value="Unassembled WGS sequence"/>
</dbReference>
<dbReference type="NCBIfam" id="TIGR02937">
    <property type="entry name" value="sigma70-ECF"/>
    <property type="match status" value="1"/>
</dbReference>
<dbReference type="EMBL" id="QEAS01000023">
    <property type="protein sequence ID" value="PWG78585.1"/>
    <property type="molecule type" value="Genomic_DNA"/>
</dbReference>
<evidence type="ECO:0000259" key="6">
    <source>
        <dbReference type="Pfam" id="PF04542"/>
    </source>
</evidence>
<keyword evidence="9" id="KW-1185">Reference proteome</keyword>
<feature type="domain" description="RNA polymerase sigma-70 region 2" evidence="6">
    <location>
        <begin position="27"/>
        <end position="93"/>
    </location>
</feature>
<keyword evidence="5" id="KW-1133">Transmembrane helix</keyword>
<dbReference type="OrthoDB" id="659569at2"/>
<dbReference type="SUPFAM" id="SSF88946">
    <property type="entry name" value="Sigma2 domain of RNA polymerase sigma factors"/>
    <property type="match status" value="1"/>
</dbReference>
<dbReference type="NCBIfam" id="TIGR02985">
    <property type="entry name" value="Sig70_bacteroi1"/>
    <property type="match status" value="1"/>
</dbReference>
<evidence type="ECO:0000256" key="5">
    <source>
        <dbReference type="SAM" id="Phobius"/>
    </source>
</evidence>
<name>A0A2U2PB51_9SPHI</name>
<evidence type="ECO:0000256" key="3">
    <source>
        <dbReference type="ARBA" id="ARBA00023082"/>
    </source>
</evidence>
<protein>
    <submittedName>
        <fullName evidence="8">RNA polymerase subunit sigma-70</fullName>
    </submittedName>
</protein>
<dbReference type="InterPro" id="IPR014284">
    <property type="entry name" value="RNA_pol_sigma-70_dom"/>
</dbReference>
<comment type="caution">
    <text evidence="8">The sequence shown here is derived from an EMBL/GenBank/DDBJ whole genome shotgun (WGS) entry which is preliminary data.</text>
</comment>
<dbReference type="SUPFAM" id="SSF88659">
    <property type="entry name" value="Sigma3 and sigma4 domains of RNA polymerase sigma factors"/>
    <property type="match status" value="1"/>
</dbReference>
<gene>
    <name evidence="8" type="ORF">DDR33_21725</name>
</gene>
<dbReference type="PANTHER" id="PTHR43133:SF46">
    <property type="entry name" value="RNA POLYMERASE SIGMA-70 FACTOR ECF SUBFAMILY"/>
    <property type="match status" value="1"/>
</dbReference>
<dbReference type="InterPro" id="IPR039425">
    <property type="entry name" value="RNA_pol_sigma-70-like"/>
</dbReference>
<evidence type="ECO:0000256" key="4">
    <source>
        <dbReference type="ARBA" id="ARBA00023163"/>
    </source>
</evidence>
<dbReference type="InterPro" id="IPR013324">
    <property type="entry name" value="RNA_pol_sigma_r3/r4-like"/>
</dbReference>
<dbReference type="Gene3D" id="1.10.10.10">
    <property type="entry name" value="Winged helix-like DNA-binding domain superfamily/Winged helix DNA-binding domain"/>
    <property type="match status" value="1"/>
</dbReference>
<comment type="similarity">
    <text evidence="1">Belongs to the sigma-70 factor family. ECF subfamily.</text>
</comment>